<dbReference type="InterPro" id="IPR000653">
    <property type="entry name" value="DegT/StrS_aminotransferase"/>
</dbReference>
<accession>A0ABT3HE08</accession>
<name>A0ABT3HE08_9HYPH</name>
<dbReference type="EMBL" id="JAOQNS010000008">
    <property type="protein sequence ID" value="MCW2308634.1"/>
    <property type="molecule type" value="Genomic_DNA"/>
</dbReference>
<dbReference type="Gene3D" id="3.90.1150.10">
    <property type="entry name" value="Aspartate Aminotransferase, domain 1"/>
    <property type="match status" value="1"/>
</dbReference>
<keyword evidence="5" id="KW-1185">Reference proteome</keyword>
<organism evidence="4 5">
    <name type="scientific">Rhodobium gokarnense</name>
    <dbReference type="NCBI Taxonomy" id="364296"/>
    <lineage>
        <taxon>Bacteria</taxon>
        <taxon>Pseudomonadati</taxon>
        <taxon>Pseudomonadota</taxon>
        <taxon>Alphaproteobacteria</taxon>
        <taxon>Hyphomicrobiales</taxon>
        <taxon>Rhodobiaceae</taxon>
        <taxon>Rhodobium</taxon>
    </lineage>
</organism>
<dbReference type="Pfam" id="PF13469">
    <property type="entry name" value="Sulfotransfer_3"/>
    <property type="match status" value="1"/>
</dbReference>
<dbReference type="SUPFAM" id="SSF52540">
    <property type="entry name" value="P-loop containing nucleoside triphosphate hydrolases"/>
    <property type="match status" value="1"/>
</dbReference>
<dbReference type="Proteomes" id="UP001209755">
    <property type="component" value="Unassembled WGS sequence"/>
</dbReference>
<dbReference type="PANTHER" id="PTHR30244">
    <property type="entry name" value="TRANSAMINASE"/>
    <property type="match status" value="1"/>
</dbReference>
<comment type="similarity">
    <text evidence="2 3">Belongs to the DegT/DnrJ/EryC1 family.</text>
</comment>
<dbReference type="Gene3D" id="3.40.50.300">
    <property type="entry name" value="P-loop containing nucleotide triphosphate hydrolases"/>
    <property type="match status" value="1"/>
</dbReference>
<reference evidence="5" key="1">
    <citation type="submission" date="2023-07" db="EMBL/GenBank/DDBJ databases">
        <title>Genome sequencing of Purple Non-Sulfur Bacteria from various extreme environments.</title>
        <authorList>
            <person name="Mayer M."/>
        </authorList>
    </citation>
    <scope>NUCLEOTIDE SEQUENCE [LARGE SCALE GENOMIC DNA]</scope>
    <source>
        <strain evidence="5">DSM 17935</strain>
    </source>
</reference>
<dbReference type="InterPro" id="IPR015422">
    <property type="entry name" value="PyrdxlP-dep_Trfase_small"/>
</dbReference>
<dbReference type="InterPro" id="IPR027417">
    <property type="entry name" value="P-loop_NTPase"/>
</dbReference>
<evidence type="ECO:0000313" key="4">
    <source>
        <dbReference type="EMBL" id="MCW2308634.1"/>
    </source>
</evidence>
<gene>
    <name evidence="4" type="ORF">M2319_002980</name>
</gene>
<proteinExistence type="inferred from homology"/>
<dbReference type="PANTHER" id="PTHR30244:SF9">
    <property type="entry name" value="PROTEIN RV3402C"/>
    <property type="match status" value="1"/>
</dbReference>
<sequence length="706" mass="78782">MFKKVVWLAGMPRSGTNWASQIFASHPDVRLKFCPLFSYPFKNACDENSTADDWNKLFEAVYTTSDAYLDQEYLRKDGLLPTFEEKSDAPSVLCIKSTRYHHLLPNLLDLVPELHLVVLVRNPAASIHSWLTNPHEFPDGADPATEWRSGACRKTGTGEFWGFDDWKAVTRQQLALARARPDRVTVVVYEDLVRDAGGETARLFDRLGLDLHPQTSAFLTASQSSNKSHKRAVFKDPNVSERWTGEIDPEIRYTIGRELVGTPLARFCDARTLAVGAGWRGPKGPLRLGPTKAKLDDLAAFGGPPLFDRTQPRPIGQLAKPSSTAFSRYVDTIYEERRWSNNGALVRTLEHRLAEYHGVEHCVTFANASLAIVALLKSVALPTAREIILPAFTYVGLPHIIVWSGYQPRFCDIDERTQSLSPSAVEAAVTEETAAILAVHQVNAPCDHEWFADFSSRTGVPVVYDSVHALGCSLPDGTPIGGLGEAEVFSLHATKILNGFEGGYITTNNPDLAHTLKSLRNFGYTTEISTDAIGLNGKLNEVHAAMALASLEQVDTVIAENEERFLKYRNAFHDIEGLSFVPYEDSYKAKNYEFALLEIDENWPLERDTIVSLLRAENALARAYYNEPLYRYDDYPEVGSCSAPNVPRNVVMPFMPVTDKLARRIIQMPVGGHVATTDIEGLADFFRFVRENAQDIRMRLQARTES</sequence>
<evidence type="ECO:0000256" key="2">
    <source>
        <dbReference type="ARBA" id="ARBA00037999"/>
    </source>
</evidence>
<protein>
    <submittedName>
        <fullName evidence="4">dTDP-4-amino-4,6-dideoxygalactose transaminase</fullName>
    </submittedName>
</protein>
<dbReference type="Gene3D" id="3.40.640.10">
    <property type="entry name" value="Type I PLP-dependent aspartate aminotransferase-like (Major domain)"/>
    <property type="match status" value="1"/>
</dbReference>
<comment type="caution">
    <text evidence="4">The sequence shown here is derived from an EMBL/GenBank/DDBJ whole genome shotgun (WGS) entry which is preliminary data.</text>
</comment>
<dbReference type="InterPro" id="IPR015424">
    <property type="entry name" value="PyrdxlP-dep_Trfase"/>
</dbReference>
<dbReference type="SUPFAM" id="SSF53383">
    <property type="entry name" value="PLP-dependent transferases"/>
    <property type="match status" value="1"/>
</dbReference>
<evidence type="ECO:0000313" key="5">
    <source>
        <dbReference type="Proteomes" id="UP001209755"/>
    </source>
</evidence>
<dbReference type="RefSeq" id="WP_264602246.1">
    <property type="nucleotide sequence ID" value="NZ_JAOQNS010000008.1"/>
</dbReference>
<evidence type="ECO:0000256" key="1">
    <source>
        <dbReference type="ARBA" id="ARBA00022898"/>
    </source>
</evidence>
<keyword evidence="1 3" id="KW-0663">Pyridoxal phosphate</keyword>
<evidence type="ECO:0000256" key="3">
    <source>
        <dbReference type="RuleBase" id="RU004508"/>
    </source>
</evidence>
<dbReference type="InterPro" id="IPR015421">
    <property type="entry name" value="PyrdxlP-dep_Trfase_major"/>
</dbReference>
<dbReference type="Pfam" id="PF01041">
    <property type="entry name" value="DegT_DnrJ_EryC1"/>
    <property type="match status" value="1"/>
</dbReference>